<dbReference type="PANTHER" id="PTHR12832:SF11">
    <property type="entry name" value="LD23868P"/>
    <property type="match status" value="1"/>
</dbReference>
<protein>
    <submittedName>
        <fullName evidence="4">T-complex protein 11-like protein 1</fullName>
    </submittedName>
</protein>
<proteinExistence type="inferred from homology"/>
<evidence type="ECO:0000313" key="3">
    <source>
        <dbReference type="Proteomes" id="UP000695000"/>
    </source>
</evidence>
<evidence type="ECO:0000256" key="1">
    <source>
        <dbReference type="ARBA" id="ARBA00010954"/>
    </source>
</evidence>
<evidence type="ECO:0000256" key="2">
    <source>
        <dbReference type="SAM" id="MobiDB-lite"/>
    </source>
</evidence>
<dbReference type="Pfam" id="PF05794">
    <property type="entry name" value="Tcp11"/>
    <property type="match status" value="1"/>
</dbReference>
<accession>A0ABM1N800</accession>
<organism evidence="3 4">
    <name type="scientific">Nicrophorus vespilloides</name>
    <name type="common">Boreal carrion beetle</name>
    <dbReference type="NCBI Taxonomy" id="110193"/>
    <lineage>
        <taxon>Eukaryota</taxon>
        <taxon>Metazoa</taxon>
        <taxon>Ecdysozoa</taxon>
        <taxon>Arthropoda</taxon>
        <taxon>Hexapoda</taxon>
        <taxon>Insecta</taxon>
        <taxon>Pterygota</taxon>
        <taxon>Neoptera</taxon>
        <taxon>Endopterygota</taxon>
        <taxon>Coleoptera</taxon>
        <taxon>Polyphaga</taxon>
        <taxon>Staphyliniformia</taxon>
        <taxon>Silphidae</taxon>
        <taxon>Nicrophorinae</taxon>
        <taxon>Nicrophorus</taxon>
    </lineage>
</organism>
<sequence length="495" mass="56239">MSDNIPNRISDPKNVEGARIRSQSECSAASDDENFSRRQKATFMVSSGLTSASPPKFVSLEEIMQAANSMQDMALVHQIVVDKEFRLERHEPEPDSVHKVIKDTMHRAYWDLLRRDISQDPPNYDHALVLLNDIRQGLFDLLLPQHTKLRQQITEVLDQDLIKQQAEKGILDFQYFANYVVTVMGKLCAPVRDEKIVELTKIEDVVETFKGILETLNLMALDMANFAIEMAKPDIIAHSVELERKKFADFLAIQPDGLEFTRKWILKHLDTSIQKPSSIDHTTYVRNLTKETVIRAAIDLIEWELNAPYPETFMLDVTRLEDLRLRTERLVITGTVLLVTMSLVGQNLNTLASFKESLKEHCCIIMQSYAEPDNLKELLPNIAVQAIKDAKENIEQHKFSPMSESDEKTLTDSIADIGNDSNKIKQLVRQRIKEFYEQIIASSTAAPQKVPAGLNALQKELTAIAGQFLRIISHNSSVFCIYYYDIVEGALPKPA</sequence>
<dbReference type="RefSeq" id="XP_017782950.1">
    <property type="nucleotide sequence ID" value="XM_017927461.1"/>
</dbReference>
<name>A0ABM1N800_NICVS</name>
<comment type="similarity">
    <text evidence="1">Belongs to the TCP11 family.</text>
</comment>
<feature type="region of interest" description="Disordered" evidence="2">
    <location>
        <begin position="1"/>
        <end position="33"/>
    </location>
</feature>
<gene>
    <name evidence="4" type="primary">LOC108567156</name>
</gene>
<dbReference type="GeneID" id="108567156"/>
<reference evidence="4" key="1">
    <citation type="submission" date="2025-08" db="UniProtKB">
        <authorList>
            <consortium name="RefSeq"/>
        </authorList>
    </citation>
    <scope>IDENTIFICATION</scope>
    <source>
        <tissue evidence="4">Whole Larva</tissue>
    </source>
</reference>
<dbReference type="InterPro" id="IPR008862">
    <property type="entry name" value="Tcp11"/>
</dbReference>
<keyword evidence="3" id="KW-1185">Reference proteome</keyword>
<dbReference type="PANTHER" id="PTHR12832">
    <property type="entry name" value="TESTIS-SPECIFIC PROTEIN PBS13 T-COMPLEX 11"/>
    <property type="match status" value="1"/>
</dbReference>
<evidence type="ECO:0000313" key="4">
    <source>
        <dbReference type="RefSeq" id="XP_017782950.1"/>
    </source>
</evidence>
<dbReference type="Proteomes" id="UP000695000">
    <property type="component" value="Unplaced"/>
</dbReference>
<feature type="compositionally biased region" description="Basic and acidic residues" evidence="2">
    <location>
        <begin position="10"/>
        <end position="19"/>
    </location>
</feature>